<protein>
    <recommendedName>
        <fullName evidence="6">HTH myb-type domain-containing protein</fullName>
    </recommendedName>
</protein>
<dbReference type="OrthoDB" id="551907at2759"/>
<dbReference type="Proteomes" id="UP000639772">
    <property type="component" value="Chromosome 13"/>
</dbReference>
<reference evidence="7 8" key="1">
    <citation type="journal article" date="2020" name="Nat. Food">
        <title>A phased Vanilla planifolia genome enables genetic improvement of flavour and production.</title>
        <authorList>
            <person name="Hasing T."/>
            <person name="Tang H."/>
            <person name="Brym M."/>
            <person name="Khazi F."/>
            <person name="Huang T."/>
            <person name="Chambers A.H."/>
        </authorList>
    </citation>
    <scope>NUCLEOTIDE SEQUENCE [LARGE SCALE GENOMIC DNA]</scope>
    <source>
        <tissue evidence="7">Leaf</tissue>
    </source>
</reference>
<evidence type="ECO:0000313" key="7">
    <source>
        <dbReference type="EMBL" id="KAG0455915.1"/>
    </source>
</evidence>
<evidence type="ECO:0000256" key="5">
    <source>
        <dbReference type="SAM" id="MobiDB-lite"/>
    </source>
</evidence>
<feature type="domain" description="HTH myb-type" evidence="6">
    <location>
        <begin position="78"/>
        <end position="138"/>
    </location>
</feature>
<dbReference type="GO" id="GO:0003700">
    <property type="term" value="F:DNA-binding transcription factor activity"/>
    <property type="evidence" value="ECO:0007669"/>
    <property type="project" value="InterPro"/>
</dbReference>
<sequence length="324" mass="37374">MEEEKGKKVVEIWQTEEKQSKKKRFPHDQLDLNEEVAEVEMGSEGEEDRGSTTEGDGRREEGVGGDDGAPAAVRQYVRSKVPRLRWTPDLHLAFVHAVERLGGQERATPKLVLQMMNVRGLSIAHVKSHLQMYRSKKIDHSSRERSSISSASLWRDSCFYEMLCRRKIENDGLFRGRNFFGTDQFCRILKHSWNHLSIPDFHKRSFSGHQEWAFNQHMEAKELMHDKLFRKYGNFSSTPNQILGKNRSFSYFNGNNFPHYPQKISMNTIHSYNLEDTLGKKEASSREAKRARLTGQGDLKLDLQLSLKTNSMENELCLSLAPAI</sequence>
<proteinExistence type="predicted"/>
<dbReference type="Pfam" id="PF00249">
    <property type="entry name" value="Myb_DNA-binding"/>
    <property type="match status" value="1"/>
</dbReference>
<evidence type="ECO:0000256" key="1">
    <source>
        <dbReference type="ARBA" id="ARBA00023015"/>
    </source>
</evidence>
<dbReference type="InterPro" id="IPR017930">
    <property type="entry name" value="Myb_dom"/>
</dbReference>
<dbReference type="FunFam" id="1.10.10.60:FF:000002">
    <property type="entry name" value="Myb family transcription factor"/>
    <property type="match status" value="1"/>
</dbReference>
<keyword evidence="3" id="KW-0804">Transcription</keyword>
<evidence type="ECO:0000259" key="6">
    <source>
        <dbReference type="PROSITE" id="PS51294"/>
    </source>
</evidence>
<feature type="compositionally biased region" description="Acidic residues" evidence="5">
    <location>
        <begin position="31"/>
        <end position="47"/>
    </location>
</feature>
<evidence type="ECO:0000256" key="4">
    <source>
        <dbReference type="ARBA" id="ARBA00023242"/>
    </source>
</evidence>
<dbReference type="InterPro" id="IPR046955">
    <property type="entry name" value="PHR1-like"/>
</dbReference>
<comment type="caution">
    <text evidence="7">The sequence shown here is derived from an EMBL/GenBank/DDBJ whole genome shotgun (WGS) entry which is preliminary data.</text>
</comment>
<dbReference type="NCBIfam" id="TIGR01557">
    <property type="entry name" value="myb_SHAQKYF"/>
    <property type="match status" value="1"/>
</dbReference>
<dbReference type="InterPro" id="IPR001005">
    <property type="entry name" value="SANT/Myb"/>
</dbReference>
<gene>
    <name evidence="7" type="ORF">HPP92_023703</name>
</gene>
<feature type="region of interest" description="Disordered" evidence="5">
    <location>
        <begin position="15"/>
        <end position="71"/>
    </location>
</feature>
<dbReference type="AlphaFoldDB" id="A0A835PL27"/>
<dbReference type="SUPFAM" id="SSF46689">
    <property type="entry name" value="Homeodomain-like"/>
    <property type="match status" value="1"/>
</dbReference>
<organism evidence="7 8">
    <name type="scientific">Vanilla planifolia</name>
    <name type="common">Vanilla</name>
    <dbReference type="NCBI Taxonomy" id="51239"/>
    <lineage>
        <taxon>Eukaryota</taxon>
        <taxon>Viridiplantae</taxon>
        <taxon>Streptophyta</taxon>
        <taxon>Embryophyta</taxon>
        <taxon>Tracheophyta</taxon>
        <taxon>Spermatophyta</taxon>
        <taxon>Magnoliopsida</taxon>
        <taxon>Liliopsida</taxon>
        <taxon>Asparagales</taxon>
        <taxon>Orchidaceae</taxon>
        <taxon>Vanilloideae</taxon>
        <taxon>Vanilleae</taxon>
        <taxon>Vanilla</taxon>
    </lineage>
</organism>
<dbReference type="EMBL" id="JADCNM010000013">
    <property type="protein sequence ID" value="KAG0455915.1"/>
    <property type="molecule type" value="Genomic_DNA"/>
</dbReference>
<dbReference type="GO" id="GO:0003677">
    <property type="term" value="F:DNA binding"/>
    <property type="evidence" value="ECO:0007669"/>
    <property type="project" value="UniProtKB-KW"/>
</dbReference>
<keyword evidence="1" id="KW-0805">Transcription regulation</keyword>
<dbReference type="PANTHER" id="PTHR31314">
    <property type="entry name" value="MYB FAMILY TRANSCRIPTION FACTOR PHL7-LIKE"/>
    <property type="match status" value="1"/>
</dbReference>
<evidence type="ECO:0000256" key="2">
    <source>
        <dbReference type="ARBA" id="ARBA00023125"/>
    </source>
</evidence>
<evidence type="ECO:0000256" key="3">
    <source>
        <dbReference type="ARBA" id="ARBA00023163"/>
    </source>
</evidence>
<keyword evidence="4" id="KW-0539">Nucleus</keyword>
<feature type="compositionally biased region" description="Basic and acidic residues" evidence="5">
    <location>
        <begin position="48"/>
        <end position="62"/>
    </location>
</feature>
<dbReference type="PANTHER" id="PTHR31314:SF174">
    <property type="entry name" value="OS02G0241200 PROTEIN"/>
    <property type="match status" value="1"/>
</dbReference>
<name>A0A835PL27_VANPL</name>
<dbReference type="Gene3D" id="1.10.10.60">
    <property type="entry name" value="Homeodomain-like"/>
    <property type="match status" value="1"/>
</dbReference>
<accession>A0A835PL27</accession>
<evidence type="ECO:0000313" key="8">
    <source>
        <dbReference type="Proteomes" id="UP000639772"/>
    </source>
</evidence>
<dbReference type="InterPro" id="IPR006447">
    <property type="entry name" value="Myb_dom_plants"/>
</dbReference>
<keyword evidence="2" id="KW-0238">DNA-binding</keyword>
<dbReference type="InterPro" id="IPR009057">
    <property type="entry name" value="Homeodomain-like_sf"/>
</dbReference>
<dbReference type="PROSITE" id="PS51294">
    <property type="entry name" value="HTH_MYB"/>
    <property type="match status" value="1"/>
</dbReference>